<accession>A0A7I7TDE1</accession>
<proteinExistence type="predicted"/>
<dbReference type="AlphaFoldDB" id="A0A7I7TDE1"/>
<name>A0A7I7TDE1_9MYCO</name>
<evidence type="ECO:0000313" key="2">
    <source>
        <dbReference type="Proteomes" id="UP000467148"/>
    </source>
</evidence>
<keyword evidence="2" id="KW-1185">Reference proteome</keyword>
<dbReference type="Proteomes" id="UP000467148">
    <property type="component" value="Chromosome"/>
</dbReference>
<organism evidence="1 2">
    <name type="scientific">Mycolicibacterium helvum</name>
    <dbReference type="NCBI Taxonomy" id="1534349"/>
    <lineage>
        <taxon>Bacteria</taxon>
        <taxon>Bacillati</taxon>
        <taxon>Actinomycetota</taxon>
        <taxon>Actinomycetes</taxon>
        <taxon>Mycobacteriales</taxon>
        <taxon>Mycobacteriaceae</taxon>
        <taxon>Mycolicibacterium</taxon>
    </lineage>
</organism>
<dbReference type="EMBL" id="AP022596">
    <property type="protein sequence ID" value="BBY67234.1"/>
    <property type="molecule type" value="Genomic_DNA"/>
</dbReference>
<gene>
    <name evidence="1" type="ORF">MHEL_54770</name>
</gene>
<dbReference type="KEGG" id="mhev:MHEL_54770"/>
<sequence>MTRIRTLRFHSKHGPELLFDTAREQLKALAGLSLEIPHAKSRFTEREIPLEYLSYFQPEHWELVTVETALRTGRITYMSLRRKLESNKYLWIVLAFEHVITAWITDSPSNRASNPLIVNDGPVWDALAEGLEPKKTQAMSEWEHAYVRRARGHQILTALATLPQRPNRDRLAHAAQLAIAGSTWNEAAAAAGFASRKGLDATVARLLRATKRSRRTGDGD</sequence>
<protein>
    <submittedName>
        <fullName evidence="1">Uncharacterized protein</fullName>
    </submittedName>
</protein>
<reference evidence="1 2" key="1">
    <citation type="journal article" date="2019" name="Emerg. Microbes Infect.">
        <title>Comprehensive subspecies identification of 175 nontuberculous mycobacteria species based on 7547 genomic profiles.</title>
        <authorList>
            <person name="Matsumoto Y."/>
            <person name="Kinjo T."/>
            <person name="Motooka D."/>
            <person name="Nabeya D."/>
            <person name="Jung N."/>
            <person name="Uechi K."/>
            <person name="Horii T."/>
            <person name="Iida T."/>
            <person name="Fujita J."/>
            <person name="Nakamura S."/>
        </authorList>
    </citation>
    <scope>NUCLEOTIDE SEQUENCE [LARGE SCALE GENOMIC DNA]</scope>
    <source>
        <strain evidence="1 2">JCM 30396</strain>
    </source>
</reference>
<dbReference type="RefSeq" id="WP_163751236.1">
    <property type="nucleotide sequence ID" value="NZ_AP022596.1"/>
</dbReference>
<evidence type="ECO:0000313" key="1">
    <source>
        <dbReference type="EMBL" id="BBY67234.1"/>
    </source>
</evidence>